<reference evidence="1 2" key="1">
    <citation type="submission" date="2020-07" db="EMBL/GenBank/DDBJ databases">
        <title>Huge and variable diversity of episymbiotic CPR bacteria and DPANN archaea in groundwater ecosystems.</title>
        <authorList>
            <person name="He C.Y."/>
            <person name="Keren R."/>
            <person name="Whittaker M."/>
            <person name="Farag I.F."/>
            <person name="Doudna J."/>
            <person name="Cate J.H.D."/>
            <person name="Banfield J.F."/>
        </authorList>
    </citation>
    <scope>NUCLEOTIDE SEQUENCE [LARGE SCALE GENOMIC DNA]</scope>
    <source>
        <strain evidence="1">NC_groundwater_70_Ag_B-0.1um_54_66</strain>
    </source>
</reference>
<evidence type="ECO:0000313" key="1">
    <source>
        <dbReference type="EMBL" id="QQG35986.1"/>
    </source>
</evidence>
<gene>
    <name evidence="1" type="ORF">HYS17_10870</name>
</gene>
<protein>
    <submittedName>
        <fullName evidence="1">Uncharacterized protein</fullName>
    </submittedName>
</protein>
<name>A0A7T5UGK3_9BACT</name>
<accession>A0A7T5UGK3</accession>
<dbReference type="Proteomes" id="UP000595362">
    <property type="component" value="Chromosome"/>
</dbReference>
<sequence length="326" mass="35469">MSDSEVKAMMTSVPHGTAAIVVNPELADYLKSRPPLRPLIATLKDATLPANIIGFLSTALTLPSAWLDPVNGTFRALQGVSALVSITIQTYMQLKGRYQTYQDLRDLQKGYDPSLIVARADMKDKSDYSRFESWWMANSVDITAWWAIGNCGLMAASGIASERPGETATAVLWAPSYMLRLLPEKSSSAETVKKTAGVMEKVATSVIAAPFNLAAKALSSTGLYKSLKESWLLRQPPLVLSALYNIGVKRVPALANSIYAGDIYATGWMMGGVAQDILTAEIDKRCIGRGHGSIVNHPDGHVIARNIIEGRGWRSFKDMIRPRPSV</sequence>
<organism evidence="1 2">
    <name type="scientific">Micavibrio aeruginosavorus</name>
    <dbReference type="NCBI Taxonomy" id="349221"/>
    <lineage>
        <taxon>Bacteria</taxon>
        <taxon>Pseudomonadati</taxon>
        <taxon>Bdellovibrionota</taxon>
        <taxon>Bdellovibrionia</taxon>
        <taxon>Bdellovibrionales</taxon>
        <taxon>Pseudobdellovibrionaceae</taxon>
        <taxon>Micavibrio</taxon>
    </lineage>
</organism>
<evidence type="ECO:0000313" key="2">
    <source>
        <dbReference type="Proteomes" id="UP000595362"/>
    </source>
</evidence>
<dbReference type="EMBL" id="CP066681">
    <property type="protein sequence ID" value="QQG35986.1"/>
    <property type="molecule type" value="Genomic_DNA"/>
</dbReference>
<dbReference type="AlphaFoldDB" id="A0A7T5UGK3"/>
<proteinExistence type="predicted"/>